<keyword evidence="2" id="KW-1185">Reference proteome</keyword>
<name>A0ABW0SQY6_9GAMM</name>
<dbReference type="Proteomes" id="UP001596036">
    <property type="component" value="Unassembled WGS sequence"/>
</dbReference>
<gene>
    <name evidence="1" type="ORF">ACFPN1_13500</name>
</gene>
<proteinExistence type="predicted"/>
<comment type="caution">
    <text evidence="1">The sequence shown here is derived from an EMBL/GenBank/DDBJ whole genome shotgun (WGS) entry which is preliminary data.</text>
</comment>
<evidence type="ECO:0000313" key="2">
    <source>
        <dbReference type="Proteomes" id="UP001596036"/>
    </source>
</evidence>
<organism evidence="1 2">
    <name type="scientific">Lysobacter yangpyeongensis</name>
    <dbReference type="NCBI Taxonomy" id="346182"/>
    <lineage>
        <taxon>Bacteria</taxon>
        <taxon>Pseudomonadati</taxon>
        <taxon>Pseudomonadota</taxon>
        <taxon>Gammaproteobacteria</taxon>
        <taxon>Lysobacterales</taxon>
        <taxon>Lysobacteraceae</taxon>
        <taxon>Lysobacter</taxon>
    </lineage>
</organism>
<accession>A0ABW0SQY6</accession>
<protein>
    <submittedName>
        <fullName evidence="1">Uncharacterized protein</fullName>
    </submittedName>
</protein>
<evidence type="ECO:0000313" key="1">
    <source>
        <dbReference type="EMBL" id="MFC5571076.1"/>
    </source>
</evidence>
<dbReference type="RefSeq" id="WP_386755639.1">
    <property type="nucleotide sequence ID" value="NZ_JBHSNM010000005.1"/>
</dbReference>
<reference evidence="2" key="1">
    <citation type="journal article" date="2019" name="Int. J. Syst. Evol. Microbiol.">
        <title>The Global Catalogue of Microorganisms (GCM) 10K type strain sequencing project: providing services to taxonomists for standard genome sequencing and annotation.</title>
        <authorList>
            <consortium name="The Broad Institute Genomics Platform"/>
            <consortium name="The Broad Institute Genome Sequencing Center for Infectious Disease"/>
            <person name="Wu L."/>
            <person name="Ma J."/>
        </authorList>
    </citation>
    <scope>NUCLEOTIDE SEQUENCE [LARGE SCALE GENOMIC DNA]</scope>
    <source>
        <strain evidence="2">KACC 11407</strain>
    </source>
</reference>
<sequence>MSDEKIKRLVRAEGKTRTLEMEDGRVIERDGGSASWRNNNPGNLKFAYAGSADRKDHAVRTMGQALRDAQQRYQGVVGLDQWGNAVFESYEAGRAAKIQLLERKYGQSTVEEMLGS</sequence>
<dbReference type="EMBL" id="JBHSNM010000005">
    <property type="protein sequence ID" value="MFC5571076.1"/>
    <property type="molecule type" value="Genomic_DNA"/>
</dbReference>